<gene>
    <name evidence="10" type="ORF">CDH04_08705</name>
    <name evidence="11" type="ORF">FZC43_08710</name>
</gene>
<dbReference type="GO" id="GO:0005829">
    <property type="term" value="C:cytosol"/>
    <property type="evidence" value="ECO:0007669"/>
    <property type="project" value="TreeGrafter"/>
</dbReference>
<dbReference type="EC" id="1.1.1.38" evidence="10"/>
<dbReference type="InterPro" id="IPR001891">
    <property type="entry name" value="Malic_OxRdtase"/>
</dbReference>
<name>A0A2Z4Y0G0_9GAMM</name>
<reference evidence="11 13" key="2">
    <citation type="submission" date="2019-08" db="EMBL/GenBank/DDBJ databases">
        <title>Complete genome sequences of Francisella adeliensis (FSC1325 and FSC1326).</title>
        <authorList>
            <person name="Ohrman C."/>
            <person name="Uneklint I."/>
            <person name="Vallesi A."/>
            <person name="Karlsson L."/>
            <person name="Sjodin A."/>
        </authorList>
    </citation>
    <scope>NUCLEOTIDE SEQUENCE [LARGE SCALE GENOMIC DNA]</scope>
    <source>
        <strain evidence="11 13">FSC1325</strain>
    </source>
</reference>
<comment type="similarity">
    <text evidence="1 7">Belongs to the malic enzymes family.</text>
</comment>
<feature type="binding site" evidence="5">
    <location>
        <position position="493"/>
    </location>
    <ligand>
        <name>(S)-malate</name>
        <dbReference type="ChEBI" id="CHEBI:15589"/>
    </ligand>
</feature>
<keyword evidence="13" id="KW-1185">Reference proteome</keyword>
<dbReference type="InterPro" id="IPR012301">
    <property type="entry name" value="Malic_N_dom"/>
</dbReference>
<dbReference type="PRINTS" id="PR00072">
    <property type="entry name" value="MALOXRDTASE"/>
</dbReference>
<dbReference type="KEGG" id="fad:CDH04_08705"/>
<dbReference type="GO" id="GO:0046872">
    <property type="term" value="F:metal ion binding"/>
    <property type="evidence" value="ECO:0007669"/>
    <property type="project" value="UniProtKB-KW"/>
</dbReference>
<dbReference type="Pfam" id="PF03949">
    <property type="entry name" value="Malic_M"/>
    <property type="match status" value="1"/>
</dbReference>
<evidence type="ECO:0000313" key="11">
    <source>
        <dbReference type="EMBL" id="QIW12716.1"/>
    </source>
</evidence>
<feature type="domain" description="Malic enzyme NAD-binding" evidence="8">
    <location>
        <begin position="283"/>
        <end position="564"/>
    </location>
</feature>
<dbReference type="GO" id="GO:0006108">
    <property type="term" value="P:malate metabolic process"/>
    <property type="evidence" value="ECO:0007669"/>
    <property type="project" value="TreeGrafter"/>
</dbReference>
<evidence type="ECO:0000313" key="12">
    <source>
        <dbReference type="Proteomes" id="UP000251120"/>
    </source>
</evidence>
<keyword evidence="2 10" id="KW-0560">Oxidoreductase</keyword>
<evidence type="ECO:0000256" key="3">
    <source>
        <dbReference type="ARBA" id="ARBA00023027"/>
    </source>
</evidence>
<evidence type="ECO:0000256" key="2">
    <source>
        <dbReference type="ARBA" id="ARBA00023002"/>
    </source>
</evidence>
<dbReference type="PANTHER" id="PTHR23406:SF34">
    <property type="entry name" value="NAD-DEPENDENT MALIC ENZYME, MITOCHONDRIAL"/>
    <property type="match status" value="1"/>
</dbReference>
<dbReference type="PANTHER" id="PTHR23406">
    <property type="entry name" value="MALIC ENZYME-RELATED"/>
    <property type="match status" value="1"/>
</dbReference>
<evidence type="ECO:0000259" key="9">
    <source>
        <dbReference type="SMART" id="SM01274"/>
    </source>
</evidence>
<proteinExistence type="inferred from homology"/>
<dbReference type="Proteomes" id="UP000681131">
    <property type="component" value="Chromosome"/>
</dbReference>
<feature type="domain" description="Malic enzyme N-terminal" evidence="9">
    <location>
        <begin position="93"/>
        <end position="273"/>
    </location>
</feature>
<keyword evidence="3" id="KW-0520">NAD</keyword>
<evidence type="ECO:0000259" key="8">
    <source>
        <dbReference type="SMART" id="SM00919"/>
    </source>
</evidence>
<reference evidence="10 12" key="1">
    <citation type="submission" date="2017-06" db="EMBL/GenBank/DDBJ databases">
        <title>Complete genome of Francisella adeliensis.</title>
        <authorList>
            <person name="Vallesi A."/>
            <person name="Sjodin A."/>
        </authorList>
    </citation>
    <scope>NUCLEOTIDE SEQUENCE [LARGE SCALE GENOMIC DNA]</scope>
    <source>
        <strain evidence="10 12">FDC440</strain>
    </source>
</reference>
<dbReference type="Gene3D" id="3.40.50.720">
    <property type="entry name" value="NAD(P)-binding Rossmann-like Domain"/>
    <property type="match status" value="1"/>
</dbReference>
<dbReference type="EMBL" id="CP021781">
    <property type="protein sequence ID" value="AXA34469.1"/>
    <property type="molecule type" value="Genomic_DNA"/>
</dbReference>
<dbReference type="AlphaFoldDB" id="A0A2Z4Y0G0"/>
<dbReference type="InterPro" id="IPR046346">
    <property type="entry name" value="Aminoacid_DH-like_N_sf"/>
</dbReference>
<dbReference type="SUPFAM" id="SSF51735">
    <property type="entry name" value="NAD(P)-binding Rossmann-fold domains"/>
    <property type="match status" value="1"/>
</dbReference>
<feature type="active site" description="Proton acceptor" evidence="4">
    <location>
        <position position="187"/>
    </location>
</feature>
<dbReference type="GO" id="GO:0004470">
    <property type="term" value="F:malic enzyme activity"/>
    <property type="evidence" value="ECO:0007669"/>
    <property type="project" value="InterPro"/>
</dbReference>
<dbReference type="SMART" id="SM00919">
    <property type="entry name" value="Malic_M"/>
    <property type="match status" value="1"/>
</dbReference>
<sequence length="606" mass="67398">MQPAKRTKRIRKLRNQKGKVFAIETNLTGRQLLNNRVLNKDVAFSQEERLAFNLMGYLPEKVENLDEQATRVRRQMNLKNSSLEKYVFLNRLHDLNTTLFYYFVRENLEEIMPIIYTPTVGEAVQKYSSQFRKQNGLFISINHKRYIGQILERYDYNSIDLILVTDGEAVLGIGDQGIGGMNISIGKIMVYVAASGIDPARVLPIQLDMGTNNDALLNAPGYLGVRLPRVSGETYDEFIEEFVVQAKNRFPNVFLHWEDIGRDNATRILEKYKERLCTFNDDIEGTGIVAAANCIAAVKTISTLKINSGEITTEEALGSICDINIVICGAGSAGCGIARQLADVIADRAGISVEDANKNIYLVDRYGLVNDKLRAKRITPEQKPFVKTGEQLKGWKVEDSSYITLTDVVKNSKTDILIGTSGQPGTFTEEIIKDMVKHNDYPIIMPLSNPTSLCEALPEDIIKWTDGKALIAAGSPFPDVEYKGREYRISQGNNAFIFPGLGLGSVAVHAKVLTKGMIRAACYRLSELSPMVISEDITEPLLAKITDLVAVSKEITKAVAKQAVLEGVHGVDIDLEDLEEGELEEEIDKLISLSSWTPTYAPYMPI</sequence>
<feature type="binding site" evidence="5">
    <location>
        <position position="449"/>
    </location>
    <ligand>
        <name>(S)-malate</name>
        <dbReference type="ChEBI" id="CHEBI:15589"/>
    </ligand>
</feature>
<evidence type="ECO:0000256" key="7">
    <source>
        <dbReference type="RuleBase" id="RU003427"/>
    </source>
</evidence>
<dbReference type="RefSeq" id="WP_112870646.1">
    <property type="nucleotide sequence ID" value="NZ_CP021781.1"/>
</dbReference>
<dbReference type="Gene3D" id="3.40.50.10380">
    <property type="entry name" value="Malic enzyme, N-terminal domain"/>
    <property type="match status" value="1"/>
</dbReference>
<dbReference type="GO" id="GO:0051287">
    <property type="term" value="F:NAD binding"/>
    <property type="evidence" value="ECO:0007669"/>
    <property type="project" value="InterPro"/>
</dbReference>
<protein>
    <submittedName>
        <fullName evidence="10">NAD-dependent malic enzyme</fullName>
        <ecNumber evidence="10">1.1.1.38</ecNumber>
    </submittedName>
</protein>
<evidence type="ECO:0000313" key="13">
    <source>
        <dbReference type="Proteomes" id="UP000681131"/>
    </source>
</evidence>
<organism evidence="10 12">
    <name type="scientific">Francisella adeliensis</name>
    <dbReference type="NCBI Taxonomy" id="2007306"/>
    <lineage>
        <taxon>Bacteria</taxon>
        <taxon>Pseudomonadati</taxon>
        <taxon>Pseudomonadota</taxon>
        <taxon>Gammaproteobacteria</taxon>
        <taxon>Thiotrichales</taxon>
        <taxon>Francisellaceae</taxon>
        <taxon>Francisella</taxon>
    </lineage>
</organism>
<dbReference type="NCBIfam" id="NF010052">
    <property type="entry name" value="PRK13529.1"/>
    <property type="match status" value="1"/>
</dbReference>
<keyword evidence="6 7" id="KW-0479">Metal-binding</keyword>
<evidence type="ECO:0000256" key="4">
    <source>
        <dbReference type="PIRSR" id="PIRSR000106-1"/>
    </source>
</evidence>
<evidence type="ECO:0000256" key="1">
    <source>
        <dbReference type="ARBA" id="ARBA00008785"/>
    </source>
</evidence>
<dbReference type="InterPro" id="IPR012302">
    <property type="entry name" value="Malic_NAD-bd"/>
</dbReference>
<dbReference type="PIRSF" id="PIRSF000106">
    <property type="entry name" value="ME"/>
    <property type="match status" value="1"/>
</dbReference>
<comment type="cofactor">
    <cofactor evidence="6">
        <name>Mg(2+)</name>
        <dbReference type="ChEBI" id="CHEBI:18420"/>
    </cofactor>
    <cofactor evidence="6">
        <name>Mn(2+)</name>
        <dbReference type="ChEBI" id="CHEBI:29035"/>
    </cofactor>
    <text evidence="6">Divalent metal cations. Prefers magnesium or manganese.</text>
</comment>
<dbReference type="SUPFAM" id="SSF53223">
    <property type="entry name" value="Aminoacid dehydrogenase-like, N-terminal domain"/>
    <property type="match status" value="1"/>
</dbReference>
<evidence type="ECO:0000256" key="6">
    <source>
        <dbReference type="PIRSR" id="PIRSR000106-3"/>
    </source>
</evidence>
<dbReference type="InterPro" id="IPR036291">
    <property type="entry name" value="NAD(P)-bd_dom_sf"/>
</dbReference>
<accession>A0A2Z4Y0G0</accession>
<dbReference type="InterPro" id="IPR037062">
    <property type="entry name" value="Malic_N_dom_sf"/>
</dbReference>
<dbReference type="OrthoDB" id="3314528at2"/>
<evidence type="ECO:0000313" key="10">
    <source>
        <dbReference type="EMBL" id="AXA34469.1"/>
    </source>
</evidence>
<evidence type="ECO:0000256" key="5">
    <source>
        <dbReference type="PIRSR" id="PIRSR000106-2"/>
    </source>
</evidence>
<feature type="active site" description="Proton donor" evidence="4">
    <location>
        <position position="116"/>
    </location>
</feature>
<feature type="binding site" evidence="6">
    <location>
        <position position="282"/>
    </location>
    <ligand>
        <name>a divalent metal cation</name>
        <dbReference type="ChEBI" id="CHEBI:60240"/>
    </ligand>
</feature>
<dbReference type="EMBL" id="CP043424">
    <property type="protein sequence ID" value="QIW12716.1"/>
    <property type="molecule type" value="Genomic_DNA"/>
</dbReference>
<dbReference type="GO" id="GO:0016616">
    <property type="term" value="F:oxidoreductase activity, acting on the CH-OH group of donors, NAD or NADP as acceptor"/>
    <property type="evidence" value="ECO:0007669"/>
    <property type="project" value="InterPro"/>
</dbReference>
<dbReference type="SMART" id="SM01274">
    <property type="entry name" value="malic"/>
    <property type="match status" value="1"/>
</dbReference>
<dbReference type="Pfam" id="PF00390">
    <property type="entry name" value="malic"/>
    <property type="match status" value="1"/>
</dbReference>
<feature type="binding site" evidence="6">
    <location>
        <position position="259"/>
    </location>
    <ligand>
        <name>a divalent metal cation</name>
        <dbReference type="ChEBI" id="CHEBI:60240"/>
    </ligand>
</feature>
<feature type="binding site" evidence="6">
    <location>
        <position position="258"/>
    </location>
    <ligand>
        <name>a divalent metal cation</name>
        <dbReference type="ChEBI" id="CHEBI:60240"/>
    </ligand>
</feature>
<dbReference type="Proteomes" id="UP000251120">
    <property type="component" value="Chromosome"/>
</dbReference>